<proteinExistence type="predicted"/>
<dbReference type="Proteomes" id="UP000597444">
    <property type="component" value="Unassembled WGS sequence"/>
</dbReference>
<sequence>MRDDLFALLDPFMESILEPPEERLFEFLAQISTCFDAREEKGQILPPIQRPLTEETYKEMWMLRYQHHLGQISFLELLEKYEEIVGIPSRTL</sequence>
<name>A0A8J3IAA9_9CHLR</name>
<comment type="caution">
    <text evidence="1">The sequence shown here is derived from an EMBL/GenBank/DDBJ whole genome shotgun (WGS) entry which is preliminary data.</text>
</comment>
<dbReference type="AlphaFoldDB" id="A0A8J3IAA9"/>
<keyword evidence="2" id="KW-1185">Reference proteome</keyword>
<dbReference type="RefSeq" id="WP_220201734.1">
    <property type="nucleotide sequence ID" value="NZ_BNJK01000001.1"/>
</dbReference>
<evidence type="ECO:0000313" key="1">
    <source>
        <dbReference type="EMBL" id="GHO90791.1"/>
    </source>
</evidence>
<evidence type="ECO:0000313" key="2">
    <source>
        <dbReference type="Proteomes" id="UP000597444"/>
    </source>
</evidence>
<reference evidence="1" key="1">
    <citation type="submission" date="2020-10" db="EMBL/GenBank/DDBJ databases">
        <title>Taxonomic study of unclassified bacteria belonging to the class Ktedonobacteria.</title>
        <authorList>
            <person name="Yabe S."/>
            <person name="Wang C.M."/>
            <person name="Zheng Y."/>
            <person name="Sakai Y."/>
            <person name="Cavaletti L."/>
            <person name="Monciardini P."/>
            <person name="Donadio S."/>
        </authorList>
    </citation>
    <scope>NUCLEOTIDE SEQUENCE</scope>
    <source>
        <strain evidence="1">ID150040</strain>
    </source>
</reference>
<protein>
    <submittedName>
        <fullName evidence="1">Uncharacterized protein</fullName>
    </submittedName>
</protein>
<dbReference type="EMBL" id="BNJK01000001">
    <property type="protein sequence ID" value="GHO90791.1"/>
    <property type="molecule type" value="Genomic_DNA"/>
</dbReference>
<gene>
    <name evidence="1" type="ORF">KSF_008390</name>
</gene>
<organism evidence="1 2">
    <name type="scientific">Reticulibacter mediterranei</name>
    <dbReference type="NCBI Taxonomy" id="2778369"/>
    <lineage>
        <taxon>Bacteria</taxon>
        <taxon>Bacillati</taxon>
        <taxon>Chloroflexota</taxon>
        <taxon>Ktedonobacteria</taxon>
        <taxon>Ktedonobacterales</taxon>
        <taxon>Reticulibacteraceae</taxon>
        <taxon>Reticulibacter</taxon>
    </lineage>
</organism>
<accession>A0A8J3IAA9</accession>